<proteinExistence type="predicted"/>
<protein>
    <submittedName>
        <fullName evidence="2">Gap-Pol polyprotein</fullName>
    </submittedName>
</protein>
<dbReference type="Proteomes" id="UP000008909">
    <property type="component" value="Unassembled WGS sequence"/>
</dbReference>
<dbReference type="EMBL" id="DF143995">
    <property type="protein sequence ID" value="GAA55318.1"/>
    <property type="molecule type" value="Genomic_DNA"/>
</dbReference>
<evidence type="ECO:0000313" key="2">
    <source>
        <dbReference type="EMBL" id="GAA55318.1"/>
    </source>
</evidence>
<sequence length="340" mass="38125">MRTFCRHSREDCLKRDVVSKYADIIRKKLFIYEILGSVIWQDVVDKEYLHRPKTDLGDEFTSDSRLLKLKNPSVWSIQLQCYFHFRCITSQQIMFSYGVSSHTTEVAVKVIDVVAPVPVLHPYNTLQAAILKKMTTSDETNPQKLFSGVEIGGFTPSQLQNKTWGELVGCFILTRGHVHSDCPLQNHSCSFLQRTVDLNPAARDQFSSSARPGGTGLQDDQISQLSNSPDPFVCANCLSLKGAMHSVNEKRAIKDKPKCPLLNEKDRGETFILVGIFDAKVAFLSKALEGTNTKKKVTRTKVDNQLSSLSEYLALSTRGPLAAKKVVQLSDASFRQPRRL</sequence>
<keyword evidence="3" id="KW-1185">Reference proteome</keyword>
<name>G7YQT8_CLOSI</name>
<gene>
    <name evidence="2" type="ORF">CLF_107570</name>
</gene>
<evidence type="ECO:0000313" key="3">
    <source>
        <dbReference type="Proteomes" id="UP000008909"/>
    </source>
</evidence>
<feature type="domain" description="DUF7041" evidence="1">
    <location>
        <begin position="70"/>
        <end position="145"/>
    </location>
</feature>
<dbReference type="AlphaFoldDB" id="G7YQT8"/>
<reference evidence="2" key="1">
    <citation type="journal article" date="2011" name="Genome Biol.">
        <title>The draft genome of the carcinogenic human liver fluke Clonorchis sinensis.</title>
        <authorList>
            <person name="Wang X."/>
            <person name="Chen W."/>
            <person name="Huang Y."/>
            <person name="Sun J."/>
            <person name="Men J."/>
            <person name="Liu H."/>
            <person name="Luo F."/>
            <person name="Guo L."/>
            <person name="Lv X."/>
            <person name="Deng C."/>
            <person name="Zhou C."/>
            <person name="Fan Y."/>
            <person name="Li X."/>
            <person name="Huang L."/>
            <person name="Hu Y."/>
            <person name="Liang C."/>
            <person name="Hu X."/>
            <person name="Xu J."/>
            <person name="Yu X."/>
        </authorList>
    </citation>
    <scope>NUCLEOTIDE SEQUENCE [LARGE SCALE GENOMIC DNA]</scope>
    <source>
        <strain evidence="2">Henan</strain>
    </source>
</reference>
<dbReference type="InterPro" id="IPR055469">
    <property type="entry name" value="DUF7041"/>
</dbReference>
<dbReference type="Pfam" id="PF23055">
    <property type="entry name" value="DUF7041"/>
    <property type="match status" value="1"/>
</dbReference>
<dbReference type="PANTHER" id="PTHR33327">
    <property type="entry name" value="ENDONUCLEASE"/>
    <property type="match status" value="1"/>
</dbReference>
<accession>G7YQT8</accession>
<organism evidence="2 3">
    <name type="scientific">Clonorchis sinensis</name>
    <name type="common">Chinese liver fluke</name>
    <dbReference type="NCBI Taxonomy" id="79923"/>
    <lineage>
        <taxon>Eukaryota</taxon>
        <taxon>Metazoa</taxon>
        <taxon>Spiralia</taxon>
        <taxon>Lophotrochozoa</taxon>
        <taxon>Platyhelminthes</taxon>
        <taxon>Trematoda</taxon>
        <taxon>Digenea</taxon>
        <taxon>Opisthorchiida</taxon>
        <taxon>Opisthorchiata</taxon>
        <taxon>Opisthorchiidae</taxon>
        <taxon>Clonorchis</taxon>
    </lineage>
</organism>
<dbReference type="PANTHER" id="PTHR33327:SF3">
    <property type="entry name" value="RNA-DIRECTED DNA POLYMERASE"/>
    <property type="match status" value="1"/>
</dbReference>
<evidence type="ECO:0000259" key="1">
    <source>
        <dbReference type="Pfam" id="PF23055"/>
    </source>
</evidence>
<reference key="2">
    <citation type="submission" date="2011-10" db="EMBL/GenBank/DDBJ databases">
        <title>The genome and transcriptome sequence of Clonorchis sinensis provide insights into the carcinogenic liver fluke.</title>
        <authorList>
            <person name="Wang X."/>
            <person name="Huang Y."/>
            <person name="Chen W."/>
            <person name="Liu H."/>
            <person name="Guo L."/>
            <person name="Chen Y."/>
            <person name="Luo F."/>
            <person name="Zhou W."/>
            <person name="Sun J."/>
            <person name="Mao Q."/>
            <person name="Liang P."/>
            <person name="Zhou C."/>
            <person name="Tian Y."/>
            <person name="Men J."/>
            <person name="Lv X."/>
            <person name="Huang L."/>
            <person name="Zhou J."/>
            <person name="Hu Y."/>
            <person name="Li R."/>
            <person name="Zhang F."/>
            <person name="Lei H."/>
            <person name="Li X."/>
            <person name="Hu X."/>
            <person name="Liang C."/>
            <person name="Xu J."/>
            <person name="Wu Z."/>
            <person name="Yu X."/>
        </authorList>
    </citation>
    <scope>NUCLEOTIDE SEQUENCE</scope>
    <source>
        <strain>Henan</strain>
    </source>
</reference>